<dbReference type="Pfam" id="PF17874">
    <property type="entry name" value="TPR_MalT"/>
    <property type="match status" value="1"/>
</dbReference>
<evidence type="ECO:0000259" key="4">
    <source>
        <dbReference type="Pfam" id="PF17874"/>
    </source>
</evidence>
<feature type="domain" description="MalT-like TPR region" evidence="4">
    <location>
        <begin position="960"/>
        <end position="1142"/>
    </location>
</feature>
<dbReference type="SMART" id="SM00028">
    <property type="entry name" value="TPR"/>
    <property type="match status" value="6"/>
</dbReference>
<evidence type="ECO:0000313" key="6">
    <source>
        <dbReference type="Proteomes" id="UP001333818"/>
    </source>
</evidence>
<sequence length="1245" mass="140109">MIELNVRFASPDRFAIKFDDRETDALEFVAPVNDRDRAEIRWYLESYAAHYMMDVDDRSAERIEAKLPVWGTALFEAIFSGGDAKEIFNNFQDSDERNKILTISASHPLILSLPWELLCDPKRTYLSHGENPISIRRSFSQLTNESEFQQKQVKQGIVPPKNRLHLLFAISRPTSAGFLDPRKDALATLKAIAKNAQGLIDVEFLRPGTLDKLVERLADKSLPSVDIVHFDGHGVFDVNKNIGYLLFEDIGGNGDRVSAAKVGESLSQAGISAMLLSACQSAAVAGEEAMGSVAAGLTHAGIPTVLAMQYSVLTSTTEQMFGAFYEHLMRGQRFGEALENARRYLYSHRERGDRQRGRDRVTLRLQDWFLPALYQVGSDRALFAVEDLPQPSLEKAEQKLSNLGEVQTAGFWGRARELWQIEKAYVRDTRRVTISGFGGIGKTYLAEEVGRWLLRTGMFARVCLVGYANFQGIDAVSYAVSVLATVLDTNLIDAAAVTRALVALPVLVILDNLESLDAGQLASLLDVAKEWSEVGESRVLLTTRTPDLRHPDYPNYPIAIGRRSKHVSWDLEGLQPDDAVNYFQSLLKLPPAPRLDLPFREDLLALFELVQRLPLAIGLLAAQLKDRQVLDVRKELEELLVQSPDNPLLASLNLSINRLDPEAQEWIKRLGVFQGGAFEDYLMTITEIAETEWNELRTQLEASGLMKSEFLSHLGVSVPFLKFHPTLTSAMWLRLNEREQHQLLSHHRQQYYQLSDYLYFEDRRNPFAARTIAQRELPNLLYAVHCSIETDEDFTAEFVDNVSMFLGSFGLNRGRADLTARMQQMGSEVGSQTWFLTQSERGTQLRDVGCYAEAAAVFEEILASLGANPSYDRCVTLFRLGQCYWLTSHLERALATYHLAFEVVELLEQTNSVKRQIGILQAGLADVLTAMGDYDHARESYEASLDIFQEQNDYRHIAVVQAQLGTLATKQNNNPEAIQRYQEALEIFHQLNEPAMEANSWHLLGNTLYESNQLESAEWSYRQSVQINEAIGNLVNAAMIWNQLAIMCKDAGRLMEAEEWCRKAINGFRDSGNGTMADKALENLANLLQRFPNRLNEAKQLAEESLAIKETLDPAVAQIWNIYALLAQISDQQGDPAQAKEYRCLSRSAAGTKYKLRQSAQQFIDSVVRSFHDAEIRQQLESQMQSALPEWQNLIVAIRQIFNGQRDEDILCEKLGVEDSQIVLAILHGIAAPETLKAFMPTPDE</sequence>
<dbReference type="InterPro" id="IPR019734">
    <property type="entry name" value="TPR_rpt"/>
</dbReference>
<dbReference type="InterPro" id="IPR041617">
    <property type="entry name" value="TPR_MalT"/>
</dbReference>
<evidence type="ECO:0000256" key="1">
    <source>
        <dbReference type="ARBA" id="ARBA00022737"/>
    </source>
</evidence>
<keyword evidence="2" id="KW-0802">TPR repeat</keyword>
<dbReference type="EMBL" id="JAZBJZ010000090">
    <property type="protein sequence ID" value="MEE3718732.1"/>
    <property type="molecule type" value="Genomic_DNA"/>
</dbReference>
<proteinExistence type="predicted"/>
<reference evidence="5" key="1">
    <citation type="submission" date="2024-01" db="EMBL/GenBank/DDBJ databases">
        <title>Bank of Algae and Cyanobacteria of the Azores (BACA) strain genomes.</title>
        <authorList>
            <person name="Luz R."/>
            <person name="Cordeiro R."/>
            <person name="Fonseca A."/>
            <person name="Goncalves V."/>
        </authorList>
    </citation>
    <scope>NUCLEOTIDE SEQUENCE</scope>
    <source>
        <strain evidence="5">BACA0141</strain>
    </source>
</reference>
<dbReference type="Pfam" id="PF13181">
    <property type="entry name" value="TPR_8"/>
    <property type="match status" value="1"/>
</dbReference>
<organism evidence="5 6">
    <name type="scientific">Tumidithrix elongata BACA0141</name>
    <dbReference type="NCBI Taxonomy" id="2716417"/>
    <lineage>
        <taxon>Bacteria</taxon>
        <taxon>Bacillati</taxon>
        <taxon>Cyanobacteriota</taxon>
        <taxon>Cyanophyceae</taxon>
        <taxon>Pseudanabaenales</taxon>
        <taxon>Pseudanabaenaceae</taxon>
        <taxon>Tumidithrix</taxon>
        <taxon>Tumidithrix elongata</taxon>
    </lineage>
</organism>
<evidence type="ECO:0000313" key="5">
    <source>
        <dbReference type="EMBL" id="MEE3718732.1"/>
    </source>
</evidence>
<dbReference type="RefSeq" id="WP_330485168.1">
    <property type="nucleotide sequence ID" value="NZ_JAZBJZ010000090.1"/>
</dbReference>
<comment type="caution">
    <text evidence="5">The sequence shown here is derived from an EMBL/GenBank/DDBJ whole genome shotgun (WGS) entry which is preliminary data.</text>
</comment>
<name>A0AAW9PUS4_9CYAN</name>
<feature type="domain" description="CHAT" evidence="3">
    <location>
        <begin position="96"/>
        <end position="351"/>
    </location>
</feature>
<gene>
    <name evidence="5" type="ORF">V2H45_18475</name>
</gene>
<keyword evidence="1" id="KW-0677">Repeat</keyword>
<dbReference type="Proteomes" id="UP001333818">
    <property type="component" value="Unassembled WGS sequence"/>
</dbReference>
<dbReference type="AlphaFoldDB" id="A0AAW9PUS4"/>
<keyword evidence="6" id="KW-1185">Reference proteome</keyword>
<dbReference type="SUPFAM" id="SSF48452">
    <property type="entry name" value="TPR-like"/>
    <property type="match status" value="2"/>
</dbReference>
<dbReference type="Pfam" id="PF12770">
    <property type="entry name" value="CHAT"/>
    <property type="match status" value="1"/>
</dbReference>
<evidence type="ECO:0000259" key="3">
    <source>
        <dbReference type="Pfam" id="PF12770"/>
    </source>
</evidence>
<dbReference type="PRINTS" id="PR00364">
    <property type="entry name" value="DISEASERSIST"/>
</dbReference>
<dbReference type="InterPro" id="IPR027417">
    <property type="entry name" value="P-loop_NTPase"/>
</dbReference>
<protein>
    <submittedName>
        <fullName evidence="5">CHAT domain-containing protein</fullName>
    </submittedName>
</protein>
<dbReference type="InterPro" id="IPR024983">
    <property type="entry name" value="CHAT_dom"/>
</dbReference>
<dbReference type="InterPro" id="IPR011990">
    <property type="entry name" value="TPR-like_helical_dom_sf"/>
</dbReference>
<evidence type="ECO:0000256" key="2">
    <source>
        <dbReference type="ARBA" id="ARBA00022803"/>
    </source>
</evidence>
<dbReference type="Gene3D" id="1.25.40.10">
    <property type="entry name" value="Tetratricopeptide repeat domain"/>
    <property type="match status" value="2"/>
</dbReference>
<dbReference type="PANTHER" id="PTHR45641">
    <property type="entry name" value="TETRATRICOPEPTIDE REPEAT PROTEIN (AFU_ORTHOLOGUE AFUA_6G03870)"/>
    <property type="match status" value="1"/>
</dbReference>
<accession>A0AAW9PUS4</accession>
<dbReference type="Gene3D" id="3.40.50.300">
    <property type="entry name" value="P-loop containing nucleotide triphosphate hydrolases"/>
    <property type="match status" value="1"/>
</dbReference>
<dbReference type="PANTHER" id="PTHR45641:SF19">
    <property type="entry name" value="NEPHROCYSTIN-3"/>
    <property type="match status" value="1"/>
</dbReference>
<dbReference type="SUPFAM" id="SSF52540">
    <property type="entry name" value="P-loop containing nucleoside triphosphate hydrolases"/>
    <property type="match status" value="1"/>
</dbReference>